<evidence type="ECO:0000313" key="7">
    <source>
        <dbReference type="EMBL" id="EKE27057.1"/>
    </source>
</evidence>
<evidence type="ECO:0000256" key="4">
    <source>
        <dbReference type="ARBA" id="ARBA00022691"/>
    </source>
</evidence>
<dbReference type="Gene3D" id="3.40.50.150">
    <property type="entry name" value="Vaccinia Virus protein VP39"/>
    <property type="match status" value="1"/>
</dbReference>
<dbReference type="EMBL" id="AMFJ01000584">
    <property type="protein sequence ID" value="EKE27057.1"/>
    <property type="molecule type" value="Genomic_DNA"/>
</dbReference>
<dbReference type="GO" id="GO:0003677">
    <property type="term" value="F:DNA binding"/>
    <property type="evidence" value="ECO:0007669"/>
    <property type="project" value="TreeGrafter"/>
</dbReference>
<keyword evidence="5" id="KW-0680">Restriction system</keyword>
<keyword evidence="4 6" id="KW-0949">S-adenosyl-L-methionine</keyword>
<dbReference type="Pfam" id="PF00145">
    <property type="entry name" value="DNA_methylase"/>
    <property type="match status" value="2"/>
</dbReference>
<keyword evidence="2 6" id="KW-0489">Methyltransferase</keyword>
<dbReference type="GO" id="GO:0009307">
    <property type="term" value="P:DNA restriction-modification system"/>
    <property type="evidence" value="ECO:0007669"/>
    <property type="project" value="UniProtKB-KW"/>
</dbReference>
<evidence type="ECO:0000256" key="2">
    <source>
        <dbReference type="ARBA" id="ARBA00022603"/>
    </source>
</evidence>
<proteinExistence type="inferred from homology"/>
<comment type="caution">
    <text evidence="7">The sequence shown here is derived from an EMBL/GenBank/DDBJ whole genome shotgun (WGS) entry which is preliminary data.</text>
</comment>
<dbReference type="InterPro" id="IPR001525">
    <property type="entry name" value="C5_MeTfrase"/>
</dbReference>
<dbReference type="PANTHER" id="PTHR10629">
    <property type="entry name" value="CYTOSINE-SPECIFIC METHYLTRANSFERASE"/>
    <property type="match status" value="1"/>
</dbReference>
<dbReference type="GO" id="GO:0003886">
    <property type="term" value="F:DNA (cytosine-5-)-methyltransferase activity"/>
    <property type="evidence" value="ECO:0007669"/>
    <property type="project" value="UniProtKB-EC"/>
</dbReference>
<dbReference type="EC" id="2.1.1.37" evidence="1"/>
<keyword evidence="3 6" id="KW-0808">Transferase</keyword>
<dbReference type="GO" id="GO:0032259">
    <property type="term" value="P:methylation"/>
    <property type="evidence" value="ECO:0007669"/>
    <property type="project" value="UniProtKB-KW"/>
</dbReference>
<evidence type="ECO:0000256" key="1">
    <source>
        <dbReference type="ARBA" id="ARBA00011975"/>
    </source>
</evidence>
<feature type="active site" evidence="6">
    <location>
        <position position="80"/>
    </location>
</feature>
<evidence type="ECO:0000256" key="3">
    <source>
        <dbReference type="ARBA" id="ARBA00022679"/>
    </source>
</evidence>
<dbReference type="InterPro" id="IPR050390">
    <property type="entry name" value="C5-Methyltransferase"/>
</dbReference>
<organism evidence="7">
    <name type="scientific">uncultured bacterium</name>
    <name type="common">gcode 4</name>
    <dbReference type="NCBI Taxonomy" id="1234023"/>
    <lineage>
        <taxon>Bacteria</taxon>
        <taxon>environmental samples</taxon>
    </lineage>
</organism>
<dbReference type="PANTHER" id="PTHR10629:SF52">
    <property type="entry name" value="DNA (CYTOSINE-5)-METHYLTRANSFERASE 1"/>
    <property type="match status" value="1"/>
</dbReference>
<sequence length="541" mass="64793">MAKQLTVADFFCGAGWFSEWFRQKWFKIVFGLDMWKPAVETHDLNHPGMKTTHMNILEIDVNKIDDIVPDTDIIVWSPPCVSFSFSNKAGKADKSLWIQLIEQYLRIVLWKKNKGQLKYRIMENVPNSEPYVKDSYTWEELWLPWKDDPIWKKTWLKRPWKWYKLDIPQKGVLLASDYWAPQNRKRFVCGNYPVPEKTYAWKEVLVKTVMDCLQNPLDLKTANEITDPIYWFTIQKKQLTDHFYDTTISEHDWKRAKRLKEDHGFMWKMDFPERTNRTSRTVTATQSASTRESIIFWAKKDKDWKWISYRLPTIREISTFMWFPINYQFTWWNESTKYKLVWNAVCPPMSAALAWAILKKEWMKSPPFKPLDIKLNDKFINLTSRESNAKKQPPKKLASNYSRHIPYLKIGNLRVELSNKASDFEQWKHKWESNLHRWSWTSAKSTQVKNSIMAEELNERKEFHKFIKELENTFDKRLFSSKQLQERYCLLPTSNKDHLNPDELLEYIKEALDKFFPGSEFDEKLIDNSKIITGKSKFPIR</sequence>
<dbReference type="PROSITE" id="PS51679">
    <property type="entry name" value="SAM_MT_C5"/>
    <property type="match status" value="1"/>
</dbReference>
<dbReference type="Gene3D" id="3.90.120.10">
    <property type="entry name" value="DNA Methylase, subunit A, domain 2"/>
    <property type="match status" value="1"/>
</dbReference>
<dbReference type="InterPro" id="IPR029063">
    <property type="entry name" value="SAM-dependent_MTases_sf"/>
</dbReference>
<accession>K2FYS9</accession>
<feature type="non-terminal residue" evidence="7">
    <location>
        <position position="541"/>
    </location>
</feature>
<evidence type="ECO:0000256" key="5">
    <source>
        <dbReference type="ARBA" id="ARBA00022747"/>
    </source>
</evidence>
<dbReference type="AlphaFoldDB" id="K2FYS9"/>
<dbReference type="SUPFAM" id="SSF53335">
    <property type="entry name" value="S-adenosyl-L-methionine-dependent methyltransferases"/>
    <property type="match status" value="1"/>
</dbReference>
<evidence type="ECO:0000256" key="6">
    <source>
        <dbReference type="PROSITE-ProRule" id="PRU01016"/>
    </source>
</evidence>
<protein>
    <recommendedName>
        <fullName evidence="1">DNA (cytosine-5-)-methyltransferase</fullName>
        <ecNumber evidence="1">2.1.1.37</ecNumber>
    </recommendedName>
</protein>
<name>K2FYS9_9BACT</name>
<gene>
    <name evidence="7" type="ORF">ACD_4C00068G0001</name>
</gene>
<comment type="similarity">
    <text evidence="6">Belongs to the class I-like SAM-binding methyltransferase superfamily. C5-methyltransferase family.</text>
</comment>
<dbReference type="GO" id="GO:0044027">
    <property type="term" value="P:negative regulation of gene expression via chromosomal CpG island methylation"/>
    <property type="evidence" value="ECO:0007669"/>
    <property type="project" value="TreeGrafter"/>
</dbReference>
<reference evidence="7" key="1">
    <citation type="journal article" date="2012" name="Science">
        <title>Fermentation, hydrogen, and sulfur metabolism in multiple uncultivated bacterial phyla.</title>
        <authorList>
            <person name="Wrighton K.C."/>
            <person name="Thomas B.C."/>
            <person name="Sharon I."/>
            <person name="Miller C.S."/>
            <person name="Castelle C.J."/>
            <person name="VerBerkmoes N.C."/>
            <person name="Wilkins M.J."/>
            <person name="Hettich R.L."/>
            <person name="Lipton M.S."/>
            <person name="Williams K.H."/>
            <person name="Long P.E."/>
            <person name="Banfield J.F."/>
        </authorList>
    </citation>
    <scope>NUCLEOTIDE SEQUENCE [LARGE SCALE GENOMIC DNA]</scope>
</reference>